<accession>A0A1V9DYZ2</accession>
<dbReference type="STRING" id="354355.SAMN05660816_02511"/>
<reference evidence="7" key="1">
    <citation type="submission" date="2016-04" db="EMBL/GenBank/DDBJ databases">
        <authorList>
            <person name="Chen L."/>
            <person name="Zhuang W."/>
            <person name="Wang G."/>
        </authorList>
    </citation>
    <scope>NUCLEOTIDE SEQUENCE [LARGE SCALE GENOMIC DNA]</scope>
    <source>
        <strain evidence="7">17621</strain>
    </source>
</reference>
<dbReference type="PIRSF" id="PIRSF030066">
    <property type="entry name" value="UCP030066"/>
    <property type="match status" value="1"/>
</dbReference>
<keyword evidence="7" id="KW-1185">Reference proteome</keyword>
<proteinExistence type="predicted"/>
<evidence type="ECO:0000313" key="7">
    <source>
        <dbReference type="Proteomes" id="UP000192610"/>
    </source>
</evidence>
<sequence>MEQTKSKSGKRNKIIYWIATLWLSLGMTATGIVQLLQNKDEAAMFGRLGYPMYLLIIIGVWKMLGVIAVLVPKFPLVKEWAYAGFFFVMSGAVISHLAVNDAPAELFGPLLLIVLTIVSWYFRPANRKLLSLNN</sequence>
<keyword evidence="3 5" id="KW-1133">Transmembrane helix</keyword>
<keyword evidence="4 5" id="KW-0472">Membrane</keyword>
<comment type="caution">
    <text evidence="6">The sequence shown here is derived from an EMBL/GenBank/DDBJ whole genome shotgun (WGS) entry which is preliminary data.</text>
</comment>
<gene>
    <name evidence="6" type="ORF">A4H97_19455</name>
</gene>
<organism evidence="6 7">
    <name type="scientific">Niastella yeongjuensis</name>
    <dbReference type="NCBI Taxonomy" id="354355"/>
    <lineage>
        <taxon>Bacteria</taxon>
        <taxon>Pseudomonadati</taxon>
        <taxon>Bacteroidota</taxon>
        <taxon>Chitinophagia</taxon>
        <taxon>Chitinophagales</taxon>
        <taxon>Chitinophagaceae</taxon>
        <taxon>Niastella</taxon>
    </lineage>
</organism>
<protein>
    <submittedName>
        <fullName evidence="6">DoxX-like family protein</fullName>
    </submittedName>
</protein>
<dbReference type="InterPro" id="IPR032808">
    <property type="entry name" value="DoxX"/>
</dbReference>
<dbReference type="Pfam" id="PF13564">
    <property type="entry name" value="DoxX_2"/>
    <property type="match status" value="1"/>
</dbReference>
<evidence type="ECO:0000256" key="1">
    <source>
        <dbReference type="ARBA" id="ARBA00004141"/>
    </source>
</evidence>
<feature type="transmembrane region" description="Helical" evidence="5">
    <location>
        <begin position="104"/>
        <end position="122"/>
    </location>
</feature>
<evidence type="ECO:0000313" key="6">
    <source>
        <dbReference type="EMBL" id="OQP38885.1"/>
    </source>
</evidence>
<dbReference type="AlphaFoldDB" id="A0A1V9DYZ2"/>
<evidence type="ECO:0000256" key="5">
    <source>
        <dbReference type="SAM" id="Phobius"/>
    </source>
</evidence>
<dbReference type="Proteomes" id="UP000192610">
    <property type="component" value="Unassembled WGS sequence"/>
</dbReference>
<comment type="subcellular location">
    <subcellularLocation>
        <location evidence="1">Membrane</location>
        <topology evidence="1">Multi-pass membrane protein</topology>
    </subcellularLocation>
</comment>
<feature type="transmembrane region" description="Helical" evidence="5">
    <location>
        <begin position="48"/>
        <end position="71"/>
    </location>
</feature>
<evidence type="ECO:0000256" key="2">
    <source>
        <dbReference type="ARBA" id="ARBA00022692"/>
    </source>
</evidence>
<dbReference type="InterPro" id="IPR016944">
    <property type="entry name" value="UCP030066"/>
</dbReference>
<dbReference type="GO" id="GO:0016020">
    <property type="term" value="C:membrane"/>
    <property type="evidence" value="ECO:0007669"/>
    <property type="project" value="UniProtKB-SubCell"/>
</dbReference>
<evidence type="ECO:0000256" key="4">
    <source>
        <dbReference type="ARBA" id="ARBA00023136"/>
    </source>
</evidence>
<dbReference type="OrthoDB" id="7960583at2"/>
<evidence type="ECO:0000256" key="3">
    <source>
        <dbReference type="ARBA" id="ARBA00022989"/>
    </source>
</evidence>
<feature type="transmembrane region" description="Helical" evidence="5">
    <location>
        <begin position="80"/>
        <end position="98"/>
    </location>
</feature>
<dbReference type="EMBL" id="LVXG01000082">
    <property type="protein sequence ID" value="OQP38885.1"/>
    <property type="molecule type" value="Genomic_DNA"/>
</dbReference>
<name>A0A1V9DYZ2_9BACT</name>
<dbReference type="RefSeq" id="WP_081204898.1">
    <property type="nucleotide sequence ID" value="NZ_FOCZ01000004.1"/>
</dbReference>
<keyword evidence="2 5" id="KW-0812">Transmembrane</keyword>
<feature type="transmembrane region" description="Helical" evidence="5">
    <location>
        <begin position="14"/>
        <end position="36"/>
    </location>
</feature>